<evidence type="ECO:0000313" key="10">
    <source>
        <dbReference type="Proteomes" id="UP000503462"/>
    </source>
</evidence>
<sequence length="508" mass="56962">MAWISFTESPILFTIAIGILVEIAVLSQAAFKQIYSHPLTKYPGPKLGFLTTYRKAWIELVLKKSWHLELQDLHKKYGPIVRVGPNELHFEQPQAYHDIYNNSNRWDKEESLYGSFGEDRSSFGFLTYKESKARKDVLNKSFSTSAMSSVTPMVQEKIDSLCDVFTRLSRSKEPVDLNWAFRCMTMDVITYLSFGRSVDAIHAPGFEAPILVAMDASAQVFVAFKHFSFYKDMILNCPPNLSKKLSPAVAGLVDLQQILGQQIMELVSDPTKIEHLPHNNTIYHSLLNPEAYKNGTAPDAGSLYEESQALMFAGADTVGITLMYAMFHLLKKPKTLAKVKQELVTAWPDIKSAPPALKDLEKLPYFNATIKEALRLSVGVISGLPRITPEGGAVIVDQQIPEDTIVSTGAIFVHYNPAIFPDPHEFRPERWLADASLDNWLVAFSRGPRSCLGINLAWLELRLTLAAIVRRFDFELDPSSPDKLVFRDCFLPAFQGPHVKALLTPLAV</sequence>
<dbReference type="CDD" id="cd11062">
    <property type="entry name" value="CYP58-like"/>
    <property type="match status" value="1"/>
</dbReference>
<keyword evidence="3 7" id="KW-0479">Metal-binding</keyword>
<comment type="similarity">
    <text evidence="2 8">Belongs to the cytochrome P450 family.</text>
</comment>
<evidence type="ECO:0000256" key="7">
    <source>
        <dbReference type="PIRSR" id="PIRSR602401-1"/>
    </source>
</evidence>
<dbReference type="PANTHER" id="PTHR24305:SF157">
    <property type="entry name" value="N-ACETYLTRYPTOPHAN 6-HYDROXYLASE IVOC-RELATED"/>
    <property type="match status" value="1"/>
</dbReference>
<organism evidence="9 10">
    <name type="scientific">Peltaster fructicola</name>
    <dbReference type="NCBI Taxonomy" id="286661"/>
    <lineage>
        <taxon>Eukaryota</taxon>
        <taxon>Fungi</taxon>
        <taxon>Dikarya</taxon>
        <taxon>Ascomycota</taxon>
        <taxon>Pezizomycotina</taxon>
        <taxon>Dothideomycetes</taxon>
        <taxon>Dothideomycetes incertae sedis</taxon>
        <taxon>Peltaster</taxon>
    </lineage>
</organism>
<keyword evidence="10" id="KW-1185">Reference proteome</keyword>
<comment type="cofactor">
    <cofactor evidence="1 7">
        <name>heme</name>
        <dbReference type="ChEBI" id="CHEBI:30413"/>
    </cofactor>
</comment>
<reference evidence="9 10" key="1">
    <citation type="journal article" date="2016" name="Sci. Rep.">
        <title>Peltaster fructicola genome reveals evolution from an invasive phytopathogen to an ectophytic parasite.</title>
        <authorList>
            <person name="Xu C."/>
            <person name="Chen H."/>
            <person name="Gleason M.L."/>
            <person name="Xu J.R."/>
            <person name="Liu H."/>
            <person name="Zhang R."/>
            <person name="Sun G."/>
        </authorList>
    </citation>
    <scope>NUCLEOTIDE SEQUENCE [LARGE SCALE GENOMIC DNA]</scope>
    <source>
        <strain evidence="9 10">LNHT1506</strain>
    </source>
</reference>
<dbReference type="PRINTS" id="PR00385">
    <property type="entry name" value="P450"/>
</dbReference>
<dbReference type="AlphaFoldDB" id="A0A6H0XST6"/>
<keyword evidence="7 8" id="KW-0349">Heme</keyword>
<dbReference type="Proteomes" id="UP000503462">
    <property type="component" value="Chromosome 2"/>
</dbReference>
<dbReference type="GO" id="GO:0016705">
    <property type="term" value="F:oxidoreductase activity, acting on paired donors, with incorporation or reduction of molecular oxygen"/>
    <property type="evidence" value="ECO:0007669"/>
    <property type="project" value="InterPro"/>
</dbReference>
<evidence type="ECO:0008006" key="11">
    <source>
        <dbReference type="Google" id="ProtNLM"/>
    </source>
</evidence>
<dbReference type="PANTHER" id="PTHR24305">
    <property type="entry name" value="CYTOCHROME P450"/>
    <property type="match status" value="1"/>
</dbReference>
<gene>
    <name evidence="9" type="ORF">AMS68_003196</name>
</gene>
<dbReference type="InterPro" id="IPR017972">
    <property type="entry name" value="Cyt_P450_CS"/>
</dbReference>
<accession>A0A6H0XST6</accession>
<dbReference type="GO" id="GO:0005506">
    <property type="term" value="F:iron ion binding"/>
    <property type="evidence" value="ECO:0007669"/>
    <property type="project" value="InterPro"/>
</dbReference>
<dbReference type="PROSITE" id="PS00086">
    <property type="entry name" value="CYTOCHROME_P450"/>
    <property type="match status" value="1"/>
</dbReference>
<dbReference type="InterPro" id="IPR050121">
    <property type="entry name" value="Cytochrome_P450_monoxygenase"/>
</dbReference>
<dbReference type="EMBL" id="CP051140">
    <property type="protein sequence ID" value="QIW97678.1"/>
    <property type="molecule type" value="Genomic_DNA"/>
</dbReference>
<feature type="binding site" description="axial binding residue" evidence="7">
    <location>
        <position position="451"/>
    </location>
    <ligand>
        <name>heme</name>
        <dbReference type="ChEBI" id="CHEBI:30413"/>
    </ligand>
    <ligandPart>
        <name>Fe</name>
        <dbReference type="ChEBI" id="CHEBI:18248"/>
    </ligandPart>
</feature>
<evidence type="ECO:0000256" key="2">
    <source>
        <dbReference type="ARBA" id="ARBA00010617"/>
    </source>
</evidence>
<evidence type="ECO:0000256" key="5">
    <source>
        <dbReference type="ARBA" id="ARBA00023004"/>
    </source>
</evidence>
<dbReference type="InterPro" id="IPR036396">
    <property type="entry name" value="Cyt_P450_sf"/>
</dbReference>
<evidence type="ECO:0000256" key="6">
    <source>
        <dbReference type="ARBA" id="ARBA00023033"/>
    </source>
</evidence>
<evidence type="ECO:0000256" key="1">
    <source>
        <dbReference type="ARBA" id="ARBA00001971"/>
    </source>
</evidence>
<keyword evidence="6 8" id="KW-0503">Monooxygenase</keyword>
<name>A0A6H0XST6_9PEZI</name>
<dbReference type="InterPro" id="IPR002401">
    <property type="entry name" value="Cyt_P450_E_grp-I"/>
</dbReference>
<dbReference type="OrthoDB" id="3945418at2759"/>
<evidence type="ECO:0000313" key="9">
    <source>
        <dbReference type="EMBL" id="QIW97678.1"/>
    </source>
</evidence>
<dbReference type="PRINTS" id="PR00463">
    <property type="entry name" value="EP450I"/>
</dbReference>
<dbReference type="GO" id="GO:0020037">
    <property type="term" value="F:heme binding"/>
    <property type="evidence" value="ECO:0007669"/>
    <property type="project" value="InterPro"/>
</dbReference>
<evidence type="ECO:0000256" key="3">
    <source>
        <dbReference type="ARBA" id="ARBA00022723"/>
    </source>
</evidence>
<dbReference type="GO" id="GO:0004497">
    <property type="term" value="F:monooxygenase activity"/>
    <property type="evidence" value="ECO:0007669"/>
    <property type="project" value="UniProtKB-KW"/>
</dbReference>
<dbReference type="SUPFAM" id="SSF48264">
    <property type="entry name" value="Cytochrome P450"/>
    <property type="match status" value="1"/>
</dbReference>
<dbReference type="InterPro" id="IPR001128">
    <property type="entry name" value="Cyt_P450"/>
</dbReference>
<dbReference type="Pfam" id="PF00067">
    <property type="entry name" value="p450"/>
    <property type="match status" value="1"/>
</dbReference>
<evidence type="ECO:0000256" key="8">
    <source>
        <dbReference type="RuleBase" id="RU000461"/>
    </source>
</evidence>
<evidence type="ECO:0000256" key="4">
    <source>
        <dbReference type="ARBA" id="ARBA00023002"/>
    </source>
</evidence>
<protein>
    <recommendedName>
        <fullName evidence="11">Cytochrome P450</fullName>
    </recommendedName>
</protein>
<dbReference type="Gene3D" id="1.10.630.10">
    <property type="entry name" value="Cytochrome P450"/>
    <property type="match status" value="1"/>
</dbReference>
<keyword evidence="4 8" id="KW-0560">Oxidoreductase</keyword>
<keyword evidence="5 7" id="KW-0408">Iron</keyword>
<proteinExistence type="inferred from homology"/>